<evidence type="ECO:0000313" key="2">
    <source>
        <dbReference type="EMBL" id="KAJ5210671.1"/>
    </source>
</evidence>
<gene>
    <name evidence="2" type="ORF">N7472_000810</name>
</gene>
<feature type="region of interest" description="Disordered" evidence="1">
    <location>
        <begin position="45"/>
        <end position="64"/>
    </location>
</feature>
<reference evidence="2" key="1">
    <citation type="submission" date="2022-11" db="EMBL/GenBank/DDBJ databases">
        <authorList>
            <person name="Petersen C."/>
        </authorList>
    </citation>
    <scope>NUCLEOTIDE SEQUENCE</scope>
    <source>
        <strain evidence="2">IBT 16849</strain>
    </source>
</reference>
<evidence type="ECO:0000313" key="3">
    <source>
        <dbReference type="Proteomes" id="UP001150879"/>
    </source>
</evidence>
<evidence type="ECO:0000256" key="1">
    <source>
        <dbReference type="SAM" id="MobiDB-lite"/>
    </source>
</evidence>
<comment type="caution">
    <text evidence="2">The sequence shown here is derived from an EMBL/GenBank/DDBJ whole genome shotgun (WGS) entry which is preliminary data.</text>
</comment>
<protein>
    <submittedName>
        <fullName evidence="2">Uncharacterized protein</fullName>
    </submittedName>
</protein>
<proteinExistence type="predicted"/>
<organism evidence="2 3">
    <name type="scientific">Penicillium cf. griseofulvum</name>
    <dbReference type="NCBI Taxonomy" id="2972120"/>
    <lineage>
        <taxon>Eukaryota</taxon>
        <taxon>Fungi</taxon>
        <taxon>Dikarya</taxon>
        <taxon>Ascomycota</taxon>
        <taxon>Pezizomycotina</taxon>
        <taxon>Eurotiomycetes</taxon>
        <taxon>Eurotiomycetidae</taxon>
        <taxon>Eurotiales</taxon>
        <taxon>Aspergillaceae</taxon>
        <taxon>Penicillium</taxon>
    </lineage>
</organism>
<dbReference type="AlphaFoldDB" id="A0A9W9MZW9"/>
<reference evidence="2" key="2">
    <citation type="journal article" date="2023" name="IMA Fungus">
        <title>Comparative genomic study of the Penicillium genus elucidates a diverse pangenome and 15 lateral gene transfer events.</title>
        <authorList>
            <person name="Petersen C."/>
            <person name="Sorensen T."/>
            <person name="Nielsen M.R."/>
            <person name="Sondergaard T.E."/>
            <person name="Sorensen J.L."/>
            <person name="Fitzpatrick D.A."/>
            <person name="Frisvad J.C."/>
            <person name="Nielsen K.L."/>
        </authorList>
    </citation>
    <scope>NUCLEOTIDE SEQUENCE</scope>
    <source>
        <strain evidence="2">IBT 16849</strain>
    </source>
</reference>
<name>A0A9W9MZW9_9EURO</name>
<sequence>MGRCELQITERVDRLAYRLQLPPSWKIHQVVNVQYLEPAPTLESLDRELADPQPTHDDRFPDDTDRHDVTLFLDVRVRHLGRYPTPKKENLIQGNRRNG</sequence>
<dbReference type="EMBL" id="JAPQKP010000001">
    <property type="protein sequence ID" value="KAJ5210671.1"/>
    <property type="molecule type" value="Genomic_DNA"/>
</dbReference>
<accession>A0A9W9MZW9</accession>
<dbReference type="Proteomes" id="UP001150879">
    <property type="component" value="Unassembled WGS sequence"/>
</dbReference>
<keyword evidence="3" id="KW-1185">Reference proteome</keyword>